<dbReference type="Proteomes" id="UP000004810">
    <property type="component" value="Unassembled WGS sequence"/>
</dbReference>
<evidence type="ECO:0000313" key="1">
    <source>
        <dbReference type="EMBL" id="EJW77236.1"/>
    </source>
</evidence>
<sequence>VPIFLFTTEFLSGWSLLMNSVERLFVVALPIYYYTHNTRITYSIIVAHYGITATAASIRVFNTLLRSATITVLFRFNDECCSYDYCGCHPEK</sequence>
<feature type="non-terminal residue" evidence="1">
    <location>
        <position position="1"/>
    </location>
</feature>
<name>J9E4N5_WUCBA</name>
<proteinExistence type="predicted"/>
<reference evidence="2" key="1">
    <citation type="submission" date="2012-08" db="EMBL/GenBank/DDBJ databases">
        <title>The Genome Sequence of Wuchereria bancrofti.</title>
        <authorList>
            <person name="Nutman T.B."/>
            <person name="Fink D.L."/>
            <person name="Russ C."/>
            <person name="Young S."/>
            <person name="Zeng Q."/>
            <person name="Koehrsen M."/>
            <person name="Alvarado L."/>
            <person name="Berlin A."/>
            <person name="Chapman S.B."/>
            <person name="Chen Z."/>
            <person name="Freedman E."/>
            <person name="Gellesch M."/>
            <person name="Goldberg J."/>
            <person name="Griggs A."/>
            <person name="Gujja S."/>
            <person name="Heilman E.R."/>
            <person name="Heiman D."/>
            <person name="Hepburn T."/>
            <person name="Howarth C."/>
            <person name="Jen D."/>
            <person name="Larson L."/>
            <person name="Lewis B."/>
            <person name="Mehta T."/>
            <person name="Park D."/>
            <person name="Pearson M."/>
            <person name="Roberts A."/>
            <person name="Saif S."/>
            <person name="Shea T."/>
            <person name="Shenoy N."/>
            <person name="Sisk P."/>
            <person name="Stolte C."/>
            <person name="Sykes S."/>
            <person name="Walk T."/>
            <person name="White J."/>
            <person name="Yandava C."/>
            <person name="Haas B."/>
            <person name="Henn M.R."/>
            <person name="Nusbaum C."/>
            <person name="Birren B."/>
        </authorList>
    </citation>
    <scope>NUCLEOTIDE SEQUENCE [LARGE SCALE GENOMIC DNA]</scope>
    <source>
        <strain evidence="2">NA</strain>
    </source>
</reference>
<protein>
    <recommendedName>
        <fullName evidence="3">G-protein coupled receptors family 1 profile domain-containing protein</fullName>
    </recommendedName>
</protein>
<accession>J9E4N5</accession>
<evidence type="ECO:0000313" key="2">
    <source>
        <dbReference type="Proteomes" id="UP000004810"/>
    </source>
</evidence>
<dbReference type="AlphaFoldDB" id="J9E4N5"/>
<organism evidence="1 2">
    <name type="scientific">Wuchereria bancrofti</name>
    <dbReference type="NCBI Taxonomy" id="6293"/>
    <lineage>
        <taxon>Eukaryota</taxon>
        <taxon>Metazoa</taxon>
        <taxon>Ecdysozoa</taxon>
        <taxon>Nematoda</taxon>
        <taxon>Chromadorea</taxon>
        <taxon>Rhabditida</taxon>
        <taxon>Spirurina</taxon>
        <taxon>Spiruromorpha</taxon>
        <taxon>Filarioidea</taxon>
        <taxon>Onchocercidae</taxon>
        <taxon>Wuchereria</taxon>
    </lineage>
</organism>
<feature type="non-terminal residue" evidence="1">
    <location>
        <position position="92"/>
    </location>
</feature>
<evidence type="ECO:0008006" key="3">
    <source>
        <dbReference type="Google" id="ProtNLM"/>
    </source>
</evidence>
<gene>
    <name evidence="1" type="ORF">WUBG_11855</name>
</gene>
<dbReference type="EMBL" id="ADBV01008033">
    <property type="protein sequence ID" value="EJW77236.1"/>
    <property type="molecule type" value="Genomic_DNA"/>
</dbReference>
<comment type="caution">
    <text evidence="1">The sequence shown here is derived from an EMBL/GenBank/DDBJ whole genome shotgun (WGS) entry which is preliminary data.</text>
</comment>